<accession>A0A5B7EM42</accession>
<dbReference type="EMBL" id="VSRR010003229">
    <property type="protein sequence ID" value="MPC35242.1"/>
    <property type="molecule type" value="Genomic_DNA"/>
</dbReference>
<comment type="caution">
    <text evidence="2">The sequence shown here is derived from an EMBL/GenBank/DDBJ whole genome shotgun (WGS) entry which is preliminary data.</text>
</comment>
<gene>
    <name evidence="2" type="ORF">E2C01_028660</name>
</gene>
<sequence>MSFTTLPLQQHHHPHPRPSTNTTSDSGVTRPLHKQITHDLHVFLTDTGWVLYDPYLPTILTLGSPHGQPGSSRPPRNVYCSVTHCTRLA</sequence>
<evidence type="ECO:0000313" key="3">
    <source>
        <dbReference type="Proteomes" id="UP000324222"/>
    </source>
</evidence>
<protein>
    <submittedName>
        <fullName evidence="2">Uncharacterized protein</fullName>
    </submittedName>
</protein>
<evidence type="ECO:0000256" key="1">
    <source>
        <dbReference type="SAM" id="MobiDB-lite"/>
    </source>
</evidence>
<feature type="region of interest" description="Disordered" evidence="1">
    <location>
        <begin position="1"/>
        <end position="29"/>
    </location>
</feature>
<evidence type="ECO:0000313" key="2">
    <source>
        <dbReference type="EMBL" id="MPC35242.1"/>
    </source>
</evidence>
<proteinExistence type="predicted"/>
<organism evidence="2 3">
    <name type="scientific">Portunus trituberculatus</name>
    <name type="common">Swimming crab</name>
    <name type="synonym">Neptunus trituberculatus</name>
    <dbReference type="NCBI Taxonomy" id="210409"/>
    <lineage>
        <taxon>Eukaryota</taxon>
        <taxon>Metazoa</taxon>
        <taxon>Ecdysozoa</taxon>
        <taxon>Arthropoda</taxon>
        <taxon>Crustacea</taxon>
        <taxon>Multicrustacea</taxon>
        <taxon>Malacostraca</taxon>
        <taxon>Eumalacostraca</taxon>
        <taxon>Eucarida</taxon>
        <taxon>Decapoda</taxon>
        <taxon>Pleocyemata</taxon>
        <taxon>Brachyura</taxon>
        <taxon>Eubrachyura</taxon>
        <taxon>Portunoidea</taxon>
        <taxon>Portunidae</taxon>
        <taxon>Portuninae</taxon>
        <taxon>Portunus</taxon>
    </lineage>
</organism>
<name>A0A5B7EM42_PORTR</name>
<reference evidence="2" key="1">
    <citation type="submission" date="2019-05" db="EMBL/GenBank/DDBJ databases">
        <title>Another draft genome of Portunus trituberculatus and its Hox gene families provides insights of decapod evolution.</title>
        <authorList>
            <person name="Jeong J.-H."/>
            <person name="Song I."/>
            <person name="Kim S."/>
            <person name="Choi T."/>
            <person name="Kim D."/>
            <person name="Ryu S."/>
            <person name="Kim W."/>
        </authorList>
    </citation>
    <scope>NUCLEOTIDE SEQUENCE [LARGE SCALE GENOMIC DNA]</scope>
    <source>
        <tissue evidence="2">Muscle</tissue>
    </source>
</reference>
<dbReference type="Proteomes" id="UP000324222">
    <property type="component" value="Unassembled WGS sequence"/>
</dbReference>
<dbReference type="AlphaFoldDB" id="A0A5B7EM42"/>
<keyword evidence="3" id="KW-1185">Reference proteome</keyword>